<organism evidence="2 3">
    <name type="scientific">Phytophthora fragariaefolia</name>
    <dbReference type="NCBI Taxonomy" id="1490495"/>
    <lineage>
        <taxon>Eukaryota</taxon>
        <taxon>Sar</taxon>
        <taxon>Stramenopiles</taxon>
        <taxon>Oomycota</taxon>
        <taxon>Peronosporomycetes</taxon>
        <taxon>Peronosporales</taxon>
        <taxon>Peronosporaceae</taxon>
        <taxon>Phytophthora</taxon>
    </lineage>
</organism>
<gene>
    <name evidence="2" type="ORF">Pfra01_001628400</name>
</gene>
<feature type="chain" id="PRO_5040901841" evidence="1">
    <location>
        <begin position="20"/>
        <end position="128"/>
    </location>
</feature>
<dbReference type="AlphaFoldDB" id="A0A9W6XRV1"/>
<evidence type="ECO:0000313" key="3">
    <source>
        <dbReference type="Proteomes" id="UP001165121"/>
    </source>
</evidence>
<keyword evidence="1" id="KW-0732">Signal</keyword>
<sequence length="128" mass="14202">MSLLTWALGLALMNALALFKEVAGPAAKNIKLREFKRRVSKQLTVAQQARMEKERHRQLARSQPIADVVGADYSIHAITPNSQEHSTGKLACYLGTLRGFSKKARLGARAATEGFMWLASLVFTTEMR</sequence>
<keyword evidence="3" id="KW-1185">Reference proteome</keyword>
<feature type="signal peptide" evidence="1">
    <location>
        <begin position="1"/>
        <end position="19"/>
    </location>
</feature>
<dbReference type="EMBL" id="BSXT01001820">
    <property type="protein sequence ID" value="GMF45457.1"/>
    <property type="molecule type" value="Genomic_DNA"/>
</dbReference>
<comment type="caution">
    <text evidence="2">The sequence shown here is derived from an EMBL/GenBank/DDBJ whole genome shotgun (WGS) entry which is preliminary data.</text>
</comment>
<accession>A0A9W6XRV1</accession>
<name>A0A9W6XRV1_9STRA</name>
<evidence type="ECO:0000256" key="1">
    <source>
        <dbReference type="SAM" id="SignalP"/>
    </source>
</evidence>
<proteinExistence type="predicted"/>
<reference evidence="2" key="1">
    <citation type="submission" date="2023-04" db="EMBL/GenBank/DDBJ databases">
        <title>Phytophthora fragariaefolia NBRC 109709.</title>
        <authorList>
            <person name="Ichikawa N."/>
            <person name="Sato H."/>
            <person name="Tonouchi N."/>
        </authorList>
    </citation>
    <scope>NUCLEOTIDE SEQUENCE</scope>
    <source>
        <strain evidence="2">NBRC 109709</strain>
    </source>
</reference>
<protein>
    <submittedName>
        <fullName evidence="2">Unnamed protein product</fullName>
    </submittedName>
</protein>
<evidence type="ECO:0000313" key="2">
    <source>
        <dbReference type="EMBL" id="GMF45457.1"/>
    </source>
</evidence>
<dbReference type="Proteomes" id="UP001165121">
    <property type="component" value="Unassembled WGS sequence"/>
</dbReference>